<dbReference type="EMBL" id="HBIV01006511">
    <property type="protein sequence ID" value="CAE0651169.1"/>
    <property type="molecule type" value="Transcribed_RNA"/>
</dbReference>
<gene>
    <name evidence="8" type="ORF">LGLO00237_LOCUS4750</name>
    <name evidence="9" type="ORF">LGLO00237_LOCUS4751</name>
    <name evidence="10" type="ORF">LGLO00237_LOCUS4754</name>
    <name evidence="11" type="ORF">LGLO00237_LOCUS4755</name>
</gene>
<comment type="subcellular location">
    <subcellularLocation>
        <location evidence="1">Cytoplasm</location>
    </subcellularLocation>
</comment>
<evidence type="ECO:0000256" key="6">
    <source>
        <dbReference type="ARBA" id="ARBA00022679"/>
    </source>
</evidence>
<evidence type="ECO:0000256" key="2">
    <source>
        <dbReference type="ARBA" id="ARBA00005369"/>
    </source>
</evidence>
<evidence type="ECO:0000313" key="11">
    <source>
        <dbReference type="EMBL" id="CAE0651169.1"/>
    </source>
</evidence>
<dbReference type="GO" id="GO:0005737">
    <property type="term" value="C:cytoplasm"/>
    <property type="evidence" value="ECO:0007669"/>
    <property type="project" value="UniProtKB-SubCell"/>
</dbReference>
<dbReference type="EC" id="2.1.1.77" evidence="3"/>
<proteinExistence type="inferred from homology"/>
<keyword evidence="7" id="KW-0949">S-adenosyl-L-methionine</keyword>
<keyword evidence="4" id="KW-0963">Cytoplasm</keyword>
<dbReference type="EMBL" id="HBIV01006506">
    <property type="protein sequence ID" value="CAE0651163.1"/>
    <property type="molecule type" value="Transcribed_RNA"/>
</dbReference>
<reference evidence="11" key="1">
    <citation type="submission" date="2021-01" db="EMBL/GenBank/DDBJ databases">
        <authorList>
            <person name="Corre E."/>
            <person name="Pelletier E."/>
            <person name="Niang G."/>
            <person name="Scheremetjew M."/>
            <person name="Finn R."/>
            <person name="Kale V."/>
            <person name="Holt S."/>
            <person name="Cochrane G."/>
            <person name="Meng A."/>
            <person name="Brown T."/>
            <person name="Cohen L."/>
        </authorList>
    </citation>
    <scope>NUCLEOTIDE SEQUENCE</scope>
    <source>
        <strain evidence="11">CCCM811</strain>
    </source>
</reference>
<keyword evidence="5" id="KW-0489">Methyltransferase</keyword>
<dbReference type="InterPro" id="IPR000682">
    <property type="entry name" value="PCMT"/>
</dbReference>
<protein>
    <recommendedName>
        <fullName evidence="3">protein-L-isoaspartate(D-aspartate) O-methyltransferase</fullName>
        <ecNumber evidence="3">2.1.1.77</ecNumber>
    </recommendedName>
</protein>
<dbReference type="Gene3D" id="3.40.50.150">
    <property type="entry name" value="Vaccinia Virus protein VP39"/>
    <property type="match status" value="1"/>
</dbReference>
<evidence type="ECO:0000313" key="10">
    <source>
        <dbReference type="EMBL" id="CAE0651167.1"/>
    </source>
</evidence>
<dbReference type="AlphaFoldDB" id="A0A6V3JLN0"/>
<name>A0A6V3JLN0_9EUKA</name>
<comment type="similarity">
    <text evidence="2">Belongs to the methyltransferase superfamily. L-isoaspartyl/D-aspartyl protein methyltransferase family.</text>
</comment>
<evidence type="ECO:0000256" key="4">
    <source>
        <dbReference type="ARBA" id="ARBA00022490"/>
    </source>
</evidence>
<evidence type="ECO:0000256" key="1">
    <source>
        <dbReference type="ARBA" id="ARBA00004496"/>
    </source>
</evidence>
<organism evidence="11">
    <name type="scientific">Lotharella globosa</name>
    <dbReference type="NCBI Taxonomy" id="91324"/>
    <lineage>
        <taxon>Eukaryota</taxon>
        <taxon>Sar</taxon>
        <taxon>Rhizaria</taxon>
        <taxon>Cercozoa</taxon>
        <taxon>Chlorarachniophyceae</taxon>
        <taxon>Lotharella</taxon>
    </lineage>
</organism>
<dbReference type="InterPro" id="IPR029063">
    <property type="entry name" value="SAM-dependent_MTases_sf"/>
</dbReference>
<evidence type="ECO:0000256" key="5">
    <source>
        <dbReference type="ARBA" id="ARBA00022603"/>
    </source>
</evidence>
<evidence type="ECO:0000313" key="8">
    <source>
        <dbReference type="EMBL" id="CAE0651161.1"/>
    </source>
</evidence>
<dbReference type="PANTHER" id="PTHR11579:SF0">
    <property type="entry name" value="PROTEIN-L-ISOASPARTATE(D-ASPARTATE) O-METHYLTRANSFERASE"/>
    <property type="match status" value="1"/>
</dbReference>
<keyword evidence="6" id="KW-0808">Transferase</keyword>
<dbReference type="Pfam" id="PF01135">
    <property type="entry name" value="PCMT"/>
    <property type="match status" value="1"/>
</dbReference>
<evidence type="ECO:0000256" key="3">
    <source>
        <dbReference type="ARBA" id="ARBA00011890"/>
    </source>
</evidence>
<accession>A0A6V3JLN0</accession>
<dbReference type="GO" id="GO:0032259">
    <property type="term" value="P:methylation"/>
    <property type="evidence" value="ECO:0007669"/>
    <property type="project" value="UniProtKB-KW"/>
</dbReference>
<dbReference type="PANTHER" id="PTHR11579">
    <property type="entry name" value="PROTEIN-L-ISOASPARTATE O-METHYLTRANSFERASE"/>
    <property type="match status" value="1"/>
</dbReference>
<dbReference type="GO" id="GO:0004719">
    <property type="term" value="F:protein-L-isoaspartate (D-aspartate) O-methyltransferase activity"/>
    <property type="evidence" value="ECO:0007669"/>
    <property type="project" value="UniProtKB-EC"/>
</dbReference>
<dbReference type="EMBL" id="HBIV01006509">
    <property type="protein sequence ID" value="CAE0651167.1"/>
    <property type="molecule type" value="Transcribed_RNA"/>
</dbReference>
<dbReference type="PROSITE" id="PS01279">
    <property type="entry name" value="PCMT"/>
    <property type="match status" value="1"/>
</dbReference>
<evidence type="ECO:0000313" key="9">
    <source>
        <dbReference type="EMBL" id="CAE0651163.1"/>
    </source>
</evidence>
<dbReference type="EMBL" id="HBIV01006505">
    <property type="protein sequence ID" value="CAE0651161.1"/>
    <property type="molecule type" value="Transcribed_RNA"/>
</dbReference>
<dbReference type="SUPFAM" id="SSF53335">
    <property type="entry name" value="S-adenosyl-L-methionine-dependent methyltransferases"/>
    <property type="match status" value="1"/>
</dbReference>
<sequence length="128" mass="14311">MAHIVGQEGHVYGVEHVPDLVKRSRSNIAIDRPDLKNWTIVEGDGRNGVSDYAPYDAIHVGAAASEVPRELLLQLHPDGGRLIIPVGKTEQALYMFVRNHENVQQHRITGVRYVPLTDLKSQLKITDQ</sequence>
<evidence type="ECO:0000256" key="7">
    <source>
        <dbReference type="ARBA" id="ARBA00022691"/>
    </source>
</evidence>